<dbReference type="Pfam" id="PF03176">
    <property type="entry name" value="MMPL"/>
    <property type="match status" value="2"/>
</dbReference>
<dbReference type="Gene3D" id="1.20.1640.10">
    <property type="entry name" value="Multidrug efflux transporter AcrB transmembrane domain"/>
    <property type="match status" value="2"/>
</dbReference>
<feature type="transmembrane region" description="Helical" evidence="7">
    <location>
        <begin position="281"/>
        <end position="301"/>
    </location>
</feature>
<feature type="transmembrane region" description="Helical" evidence="7">
    <location>
        <begin position="633"/>
        <end position="653"/>
    </location>
</feature>
<feature type="transmembrane region" description="Helical" evidence="7">
    <location>
        <begin position="403"/>
        <end position="421"/>
    </location>
</feature>
<feature type="transmembrane region" description="Helical" evidence="7">
    <location>
        <begin position="736"/>
        <end position="758"/>
    </location>
</feature>
<feature type="transmembrane region" description="Helical" evidence="7">
    <location>
        <begin position="12"/>
        <end position="32"/>
    </location>
</feature>
<evidence type="ECO:0000256" key="4">
    <source>
        <dbReference type="ARBA" id="ARBA00022692"/>
    </source>
</evidence>
<protein>
    <submittedName>
        <fullName evidence="9">RND family transporter</fullName>
    </submittedName>
</protein>
<feature type="transmembrane region" description="Helical" evidence="7">
    <location>
        <begin position="659"/>
        <end position="683"/>
    </location>
</feature>
<evidence type="ECO:0000256" key="3">
    <source>
        <dbReference type="ARBA" id="ARBA00022475"/>
    </source>
</evidence>
<comment type="subcellular location">
    <subcellularLocation>
        <location evidence="1">Cell membrane</location>
        <topology evidence="1">Multi-pass membrane protein</topology>
    </subcellularLocation>
</comment>
<feature type="domain" description="SSD" evidence="8">
    <location>
        <begin position="631"/>
        <end position="758"/>
    </location>
</feature>
<evidence type="ECO:0000313" key="9">
    <source>
        <dbReference type="EMBL" id="MFC3120742.1"/>
    </source>
</evidence>
<comment type="caution">
    <text evidence="9">The sequence shown here is derived from an EMBL/GenBank/DDBJ whole genome shotgun (WGS) entry which is preliminary data.</text>
</comment>
<name>A0ABV7FPH6_9ALTE</name>
<keyword evidence="3" id="KW-1003">Cell membrane</keyword>
<dbReference type="SUPFAM" id="SSF82866">
    <property type="entry name" value="Multidrug efflux transporter AcrB transmembrane domain"/>
    <property type="match status" value="2"/>
</dbReference>
<evidence type="ECO:0000256" key="5">
    <source>
        <dbReference type="ARBA" id="ARBA00022989"/>
    </source>
</evidence>
<evidence type="ECO:0000256" key="1">
    <source>
        <dbReference type="ARBA" id="ARBA00004651"/>
    </source>
</evidence>
<accession>A0ABV7FPH6</accession>
<evidence type="ECO:0000256" key="7">
    <source>
        <dbReference type="SAM" id="Phobius"/>
    </source>
</evidence>
<keyword evidence="5 7" id="KW-1133">Transmembrane helix</keyword>
<dbReference type="PANTHER" id="PTHR33406">
    <property type="entry name" value="MEMBRANE PROTEIN MJ1562-RELATED"/>
    <property type="match status" value="1"/>
</dbReference>
<feature type="transmembrane region" description="Helical" evidence="7">
    <location>
        <begin position="352"/>
        <end position="373"/>
    </location>
</feature>
<feature type="domain" description="SSD" evidence="8">
    <location>
        <begin position="206"/>
        <end position="373"/>
    </location>
</feature>
<feature type="transmembrane region" description="Helical" evidence="7">
    <location>
        <begin position="248"/>
        <end position="275"/>
    </location>
</feature>
<evidence type="ECO:0000259" key="8">
    <source>
        <dbReference type="PROSITE" id="PS50156"/>
    </source>
</evidence>
<organism evidence="9 10">
    <name type="scientific">Agaribacter flavus</name>
    <dbReference type="NCBI Taxonomy" id="1902781"/>
    <lineage>
        <taxon>Bacteria</taxon>
        <taxon>Pseudomonadati</taxon>
        <taxon>Pseudomonadota</taxon>
        <taxon>Gammaproteobacteria</taxon>
        <taxon>Alteromonadales</taxon>
        <taxon>Alteromonadaceae</taxon>
        <taxon>Agaribacter</taxon>
    </lineage>
</organism>
<evidence type="ECO:0000256" key="2">
    <source>
        <dbReference type="ARBA" id="ARBA00010157"/>
    </source>
</evidence>
<keyword evidence="4 7" id="KW-0812">Transmembrane</keyword>
<dbReference type="PANTHER" id="PTHR33406:SF6">
    <property type="entry name" value="MEMBRANE PROTEIN YDGH-RELATED"/>
    <property type="match status" value="1"/>
</dbReference>
<feature type="transmembrane region" description="Helical" evidence="7">
    <location>
        <begin position="321"/>
        <end position="340"/>
    </location>
</feature>
<keyword evidence="6 7" id="KW-0472">Membrane</keyword>
<dbReference type="InterPro" id="IPR004869">
    <property type="entry name" value="MMPL_dom"/>
</dbReference>
<feature type="transmembrane region" description="Helical" evidence="7">
    <location>
        <begin position="704"/>
        <end position="724"/>
    </location>
</feature>
<evidence type="ECO:0000313" key="10">
    <source>
        <dbReference type="Proteomes" id="UP001595478"/>
    </source>
</evidence>
<dbReference type="InterPro" id="IPR050545">
    <property type="entry name" value="Mycobact_MmpL"/>
</dbReference>
<dbReference type="PRINTS" id="PR00702">
    <property type="entry name" value="ACRIFLAVINRP"/>
</dbReference>
<dbReference type="InterPro" id="IPR000731">
    <property type="entry name" value="SSD"/>
</dbReference>
<proteinExistence type="inferred from homology"/>
<comment type="similarity">
    <text evidence="2">Belongs to the resistance-nodulation-cell division (RND) (TC 2.A.6) family. MmpL subfamily.</text>
</comment>
<dbReference type="Proteomes" id="UP001595478">
    <property type="component" value="Unassembled WGS sequence"/>
</dbReference>
<sequence length="769" mass="85490">MLSTDFDKKVLNYKAATVIVCALVVIFCAIGAKNLYFRGDYKVFFEDDNPQRVAYENMQRVFSKNETASIIISNKDGDLFNPRSLALIKTLTDESWQTPLSTRVDSITNFQQSYAQDDDLIVEDLVLELDWLTDDYINTVEQVSLSEPDLVNKLISPKGDVAMINITVQLPDGDQTKEISQIGNHLREMLAPYTKDYDDHEFRLSGIVIMTDAMFIAALQDTVTLFPLMFAIIAILLCLLLRSIYASIITLVIVSLSVVATMGLGGWLGMFINIASVNVPIIITTLAIADSVHVLSSMRFYMSKGLNQQEAVLQSIALNRLPIIMTSVTTAIGFLTLNFAKVPILSDLGNLVAIGVLFACAFSLTLLPALLMLKSIKFTQDKQDQVPNRDIWLRFSNKIHNNYRLILVSSVGLVVLGIHMASHNKLNDIAIEYFNKGNEFRQHADFQQENLSGLSTIDFAVYTEIENEINNPSYLRAIEAFTSWLEQQEEVDHVLSFANTMKRLNMNMANDDPEAYQLPDEREIAAQYLLLYEMSLPYGLDVNNQIDINKSATRIMVTLKNLGSEDFTNFEIRALEWMKMHAPEYKVEAASLPLIFAHIGQANMQSMIQGALVALVLISALLLISLRSIKLGLISLIPNLLPALFGFAIWALISGNISMALSVVLTMTLGIIVDDTVHFLVKYQKASKLGYSVKRCVHFAYENVGNALSITTIVLASGFAVLAFSDFAINSEMGTLTAIIIVLALLIDLIVLPAVLLLQKEPKASTKNT</sequence>
<dbReference type="PROSITE" id="PS50156">
    <property type="entry name" value="SSD"/>
    <property type="match status" value="2"/>
</dbReference>
<feature type="transmembrane region" description="Helical" evidence="7">
    <location>
        <begin position="607"/>
        <end position="626"/>
    </location>
</feature>
<dbReference type="RefSeq" id="WP_376918872.1">
    <property type="nucleotide sequence ID" value="NZ_JBHRSW010000005.1"/>
</dbReference>
<evidence type="ECO:0000256" key="6">
    <source>
        <dbReference type="ARBA" id="ARBA00023136"/>
    </source>
</evidence>
<keyword evidence="10" id="KW-1185">Reference proteome</keyword>
<gene>
    <name evidence="9" type="ORF">ACFOHL_03845</name>
</gene>
<dbReference type="InterPro" id="IPR001036">
    <property type="entry name" value="Acrflvin-R"/>
</dbReference>
<dbReference type="EMBL" id="JBHRSW010000005">
    <property type="protein sequence ID" value="MFC3120742.1"/>
    <property type="molecule type" value="Genomic_DNA"/>
</dbReference>
<reference evidence="10" key="1">
    <citation type="journal article" date="2019" name="Int. J. Syst. Evol. Microbiol.">
        <title>The Global Catalogue of Microorganisms (GCM) 10K type strain sequencing project: providing services to taxonomists for standard genome sequencing and annotation.</title>
        <authorList>
            <consortium name="The Broad Institute Genomics Platform"/>
            <consortium name="The Broad Institute Genome Sequencing Center for Infectious Disease"/>
            <person name="Wu L."/>
            <person name="Ma J."/>
        </authorList>
    </citation>
    <scope>NUCLEOTIDE SEQUENCE [LARGE SCALE GENOMIC DNA]</scope>
    <source>
        <strain evidence="10">KCTC 52473</strain>
    </source>
</reference>
<feature type="transmembrane region" description="Helical" evidence="7">
    <location>
        <begin position="202"/>
        <end position="219"/>
    </location>
</feature>
<feature type="transmembrane region" description="Helical" evidence="7">
    <location>
        <begin position="225"/>
        <end position="241"/>
    </location>
</feature>